<accession>A0AAD7D1X1</accession>
<feature type="region of interest" description="Disordered" evidence="1">
    <location>
        <begin position="149"/>
        <end position="229"/>
    </location>
</feature>
<gene>
    <name evidence="2" type="ORF">B0H17DRAFT_1208162</name>
</gene>
<dbReference type="EMBL" id="JARKIE010000157">
    <property type="protein sequence ID" value="KAJ7674258.1"/>
    <property type="molecule type" value="Genomic_DNA"/>
</dbReference>
<dbReference type="AlphaFoldDB" id="A0AAD7D1X1"/>
<organism evidence="2 3">
    <name type="scientific">Mycena rosella</name>
    <name type="common">Pink bonnet</name>
    <name type="synonym">Agaricus rosellus</name>
    <dbReference type="NCBI Taxonomy" id="1033263"/>
    <lineage>
        <taxon>Eukaryota</taxon>
        <taxon>Fungi</taxon>
        <taxon>Dikarya</taxon>
        <taxon>Basidiomycota</taxon>
        <taxon>Agaricomycotina</taxon>
        <taxon>Agaricomycetes</taxon>
        <taxon>Agaricomycetidae</taxon>
        <taxon>Agaricales</taxon>
        <taxon>Marasmiineae</taxon>
        <taxon>Mycenaceae</taxon>
        <taxon>Mycena</taxon>
    </lineage>
</organism>
<feature type="compositionally biased region" description="Low complexity" evidence="1">
    <location>
        <begin position="200"/>
        <end position="209"/>
    </location>
</feature>
<sequence>MDESLGRLRAAIDGLPASIRTGRRDGPLVKYLTPALSKDDEPQPVFPSHTDGPYCAFNQEWERAFQKKPGEPPEILHSLVYLSTCAVTPINTRRHASISERSEGRGAGRGGKGGTCPCLSAAINARPRIQPKGAWGGTPLYYAQQTPGPYTYTPLPPPAHHSGTPSARAPTPVIDRALADVDRPPRTSSASSPLTPPLPDQTTPLPTSPVHQTLPLAVSRLVRRRANHR</sequence>
<dbReference type="Proteomes" id="UP001221757">
    <property type="component" value="Unassembled WGS sequence"/>
</dbReference>
<evidence type="ECO:0000313" key="3">
    <source>
        <dbReference type="Proteomes" id="UP001221757"/>
    </source>
</evidence>
<proteinExistence type="predicted"/>
<reference evidence="2" key="1">
    <citation type="submission" date="2023-03" db="EMBL/GenBank/DDBJ databases">
        <title>Massive genome expansion in bonnet fungi (Mycena s.s.) driven by repeated elements and novel gene families across ecological guilds.</title>
        <authorList>
            <consortium name="Lawrence Berkeley National Laboratory"/>
            <person name="Harder C.B."/>
            <person name="Miyauchi S."/>
            <person name="Viragh M."/>
            <person name="Kuo A."/>
            <person name="Thoen E."/>
            <person name="Andreopoulos B."/>
            <person name="Lu D."/>
            <person name="Skrede I."/>
            <person name="Drula E."/>
            <person name="Henrissat B."/>
            <person name="Morin E."/>
            <person name="Kohler A."/>
            <person name="Barry K."/>
            <person name="LaButti K."/>
            <person name="Morin E."/>
            <person name="Salamov A."/>
            <person name="Lipzen A."/>
            <person name="Mereny Z."/>
            <person name="Hegedus B."/>
            <person name="Baldrian P."/>
            <person name="Stursova M."/>
            <person name="Weitz H."/>
            <person name="Taylor A."/>
            <person name="Grigoriev I.V."/>
            <person name="Nagy L.G."/>
            <person name="Martin F."/>
            <person name="Kauserud H."/>
        </authorList>
    </citation>
    <scope>NUCLEOTIDE SEQUENCE</scope>
    <source>
        <strain evidence="2">CBHHK067</strain>
    </source>
</reference>
<protein>
    <submittedName>
        <fullName evidence="2">Uncharacterized protein</fullName>
    </submittedName>
</protein>
<comment type="caution">
    <text evidence="2">The sequence shown here is derived from an EMBL/GenBank/DDBJ whole genome shotgun (WGS) entry which is preliminary data.</text>
</comment>
<name>A0AAD7D1X1_MYCRO</name>
<keyword evidence="3" id="KW-1185">Reference proteome</keyword>
<evidence type="ECO:0000256" key="1">
    <source>
        <dbReference type="SAM" id="MobiDB-lite"/>
    </source>
</evidence>
<evidence type="ECO:0000313" key="2">
    <source>
        <dbReference type="EMBL" id="KAJ7674258.1"/>
    </source>
</evidence>